<accession>A0A8S1XRE3</accession>
<dbReference type="EMBL" id="CAJJDP010000129">
    <property type="protein sequence ID" value="CAD8203132.1"/>
    <property type="molecule type" value="Genomic_DNA"/>
</dbReference>
<protein>
    <submittedName>
        <fullName evidence="1">Uncharacterized protein</fullName>
    </submittedName>
</protein>
<evidence type="ECO:0000313" key="1">
    <source>
        <dbReference type="EMBL" id="CAD8203132.1"/>
    </source>
</evidence>
<keyword evidence="2" id="KW-1185">Reference proteome</keyword>
<dbReference type="AlphaFoldDB" id="A0A8S1XRE3"/>
<reference evidence="1" key="1">
    <citation type="submission" date="2021-01" db="EMBL/GenBank/DDBJ databases">
        <authorList>
            <consortium name="Genoscope - CEA"/>
            <person name="William W."/>
        </authorList>
    </citation>
    <scope>NUCLEOTIDE SEQUENCE</scope>
</reference>
<evidence type="ECO:0000313" key="2">
    <source>
        <dbReference type="Proteomes" id="UP000683925"/>
    </source>
</evidence>
<name>A0A8S1XRE3_PAROT</name>
<sequence>MFVIRILGVWEVYLRNLNLNIRLSQLWQFVLKIKERVQGETNELGCKCLNICIRSESSEGKQTQSFQNIYIFLYLLNKMLDSIQRDELECIPVHFNIVSYLLLYARSDGIIIDYLTILKLIIFEVVWFTFDFRLKISSKQFGQNCPLSPNAVIQRMRFRGFVCKDYGRLTHQLILILLTKIISPSLNRFKIQLQTRIQINEKLLCFFLSNHNKYSQQQSINSLTKLLLSINSI</sequence>
<gene>
    <name evidence="1" type="ORF">POCTA_138.1.T1290063</name>
</gene>
<dbReference type="Proteomes" id="UP000683925">
    <property type="component" value="Unassembled WGS sequence"/>
</dbReference>
<organism evidence="1 2">
    <name type="scientific">Paramecium octaurelia</name>
    <dbReference type="NCBI Taxonomy" id="43137"/>
    <lineage>
        <taxon>Eukaryota</taxon>
        <taxon>Sar</taxon>
        <taxon>Alveolata</taxon>
        <taxon>Ciliophora</taxon>
        <taxon>Intramacronucleata</taxon>
        <taxon>Oligohymenophorea</taxon>
        <taxon>Peniculida</taxon>
        <taxon>Parameciidae</taxon>
        <taxon>Paramecium</taxon>
    </lineage>
</organism>
<comment type="caution">
    <text evidence="1">The sequence shown here is derived from an EMBL/GenBank/DDBJ whole genome shotgun (WGS) entry which is preliminary data.</text>
</comment>
<proteinExistence type="predicted"/>